<dbReference type="AlphaFoldDB" id="A0A4R3J409"/>
<dbReference type="RefSeq" id="WP_132939853.1">
    <property type="nucleotide sequence ID" value="NZ_CP119676.1"/>
</dbReference>
<gene>
    <name evidence="1" type="ORF">EDD55_11012</name>
</gene>
<comment type="caution">
    <text evidence="1">The sequence shown here is derived from an EMBL/GenBank/DDBJ whole genome shotgun (WGS) entry which is preliminary data.</text>
</comment>
<dbReference type="OrthoDB" id="7055571at2"/>
<proteinExistence type="predicted"/>
<evidence type="ECO:0008006" key="3">
    <source>
        <dbReference type="Google" id="ProtNLM"/>
    </source>
</evidence>
<keyword evidence="2" id="KW-1185">Reference proteome</keyword>
<dbReference type="SUPFAM" id="SSF53335">
    <property type="entry name" value="S-adenosyl-L-methionine-dependent methyltransferases"/>
    <property type="match status" value="1"/>
</dbReference>
<reference evidence="1 2" key="1">
    <citation type="submission" date="2019-03" db="EMBL/GenBank/DDBJ databases">
        <title>Genomic Encyclopedia of Type Strains, Phase IV (KMG-IV): sequencing the most valuable type-strain genomes for metagenomic binning, comparative biology and taxonomic classification.</title>
        <authorList>
            <person name="Goeker M."/>
        </authorList>
    </citation>
    <scope>NUCLEOTIDE SEQUENCE [LARGE SCALE GENOMIC DNA]</scope>
    <source>
        <strain evidence="1 2">DSM 101688</strain>
    </source>
</reference>
<dbReference type="InterPro" id="IPR029063">
    <property type="entry name" value="SAM-dependent_MTases_sf"/>
</dbReference>
<evidence type="ECO:0000313" key="1">
    <source>
        <dbReference type="EMBL" id="TCS60538.1"/>
    </source>
</evidence>
<name>A0A4R3J409_9PROT</name>
<organism evidence="1 2">
    <name type="scientific">Varunaivibrio sulfuroxidans</name>
    <dbReference type="NCBI Taxonomy" id="1773489"/>
    <lineage>
        <taxon>Bacteria</taxon>
        <taxon>Pseudomonadati</taxon>
        <taxon>Pseudomonadota</taxon>
        <taxon>Alphaproteobacteria</taxon>
        <taxon>Rhodospirillales</taxon>
        <taxon>Magnetovibrionaceae</taxon>
        <taxon>Varunaivibrio</taxon>
    </lineage>
</organism>
<evidence type="ECO:0000313" key="2">
    <source>
        <dbReference type="Proteomes" id="UP000295304"/>
    </source>
</evidence>
<dbReference type="EMBL" id="SLZW01000010">
    <property type="protein sequence ID" value="TCS60538.1"/>
    <property type="molecule type" value="Genomic_DNA"/>
</dbReference>
<protein>
    <recommendedName>
        <fullName evidence="3">Methyltransferase family protein</fullName>
    </recommendedName>
</protein>
<sequence>MNAEKSYEDINASKANMDHIYNQSDPRAYFSELKKLDYAIPQIAKPVFQKLIRYLQRRRDDTLHVLDLGCSYGVNAALLKHELSLKDLYAHWGQKSLTEATSQEVIEKDQRFFANLDAPENIEVIGLDQAEHAIEFAEDIGLLDEGLAVNLENDALPAQACETLASVNLVTSTGCVGYVTEKSFDQLLPAVTQGRPPWIANFVLRMFPFDAIEESLNDWGYVTEKLESRTFYQRRFATKDERDQALESMTERGVEPSPKEREGQLLAEFYLSRPARDAAEMPIERLFPA</sequence>
<dbReference type="Gene3D" id="3.40.50.150">
    <property type="entry name" value="Vaccinia Virus protein VP39"/>
    <property type="match status" value="1"/>
</dbReference>
<dbReference type="Proteomes" id="UP000295304">
    <property type="component" value="Unassembled WGS sequence"/>
</dbReference>
<accession>A0A4R3J409</accession>